<name>A0A183J525_9BILA</name>
<proteinExistence type="predicted"/>
<dbReference type="AlphaFoldDB" id="A0A183J525"/>
<gene>
    <name evidence="2" type="ORF">SBAD_LOCUS10973</name>
</gene>
<protein>
    <submittedName>
        <fullName evidence="4">Ovate family protein</fullName>
    </submittedName>
</protein>
<accession>A0A183J525</accession>
<evidence type="ECO:0000313" key="4">
    <source>
        <dbReference type="WBParaSite" id="SBAD_0001134901-mRNA-1"/>
    </source>
</evidence>
<feature type="region of interest" description="Disordered" evidence="1">
    <location>
        <begin position="30"/>
        <end position="49"/>
    </location>
</feature>
<reference evidence="4" key="1">
    <citation type="submission" date="2016-06" db="UniProtKB">
        <authorList>
            <consortium name="WormBaseParasite"/>
        </authorList>
    </citation>
    <scope>IDENTIFICATION</scope>
</reference>
<evidence type="ECO:0000313" key="2">
    <source>
        <dbReference type="EMBL" id="VDP36073.1"/>
    </source>
</evidence>
<dbReference type="WBParaSite" id="SBAD_0001134901-mRNA-1">
    <property type="protein sequence ID" value="SBAD_0001134901-mRNA-1"/>
    <property type="gene ID" value="SBAD_0001134901"/>
</dbReference>
<organism evidence="4">
    <name type="scientific">Soboliphyme baturini</name>
    <dbReference type="NCBI Taxonomy" id="241478"/>
    <lineage>
        <taxon>Eukaryota</taxon>
        <taxon>Metazoa</taxon>
        <taxon>Ecdysozoa</taxon>
        <taxon>Nematoda</taxon>
        <taxon>Enoplea</taxon>
        <taxon>Dorylaimia</taxon>
        <taxon>Dioctophymatida</taxon>
        <taxon>Dioctophymatoidea</taxon>
        <taxon>Soboliphymatidae</taxon>
        <taxon>Soboliphyme</taxon>
    </lineage>
</organism>
<evidence type="ECO:0000256" key="1">
    <source>
        <dbReference type="SAM" id="MobiDB-lite"/>
    </source>
</evidence>
<dbReference type="EMBL" id="UZAM01014860">
    <property type="protein sequence ID" value="VDP36073.1"/>
    <property type="molecule type" value="Genomic_DNA"/>
</dbReference>
<dbReference type="Proteomes" id="UP000270296">
    <property type="component" value="Unassembled WGS sequence"/>
</dbReference>
<feature type="region of interest" description="Disordered" evidence="1">
    <location>
        <begin position="126"/>
        <end position="150"/>
    </location>
</feature>
<keyword evidence="3" id="KW-1185">Reference proteome</keyword>
<reference evidence="2 3" key="2">
    <citation type="submission" date="2018-11" db="EMBL/GenBank/DDBJ databases">
        <authorList>
            <consortium name="Pathogen Informatics"/>
        </authorList>
    </citation>
    <scope>NUCLEOTIDE SEQUENCE [LARGE SCALE GENOMIC DNA]</scope>
</reference>
<sequence>MTTSLLSAFQPKTSSRMANRHSCAALFQLSGDHHGHQPSPKSRSVPEGYFRPRLRHNSFPFAALLMESSSPVFDKRSRGGSLRHMSQRSAALGYPSTVLRAAFHCHPSTSSAVAPSGTEVEIYQRTTETAESTTSAKVGESSDEESNSSDDSFVRIEMQSICAPSDGSDLGAFYKEFKSASSELKSFLPPTSQYVCQLAAGLCCSSGLSYKETDTSEEDALRKNSGSFDTFSALLNSFERQQVMFDAFLASLNLNSTDDEEEASAER</sequence>
<evidence type="ECO:0000313" key="3">
    <source>
        <dbReference type="Proteomes" id="UP000270296"/>
    </source>
</evidence>
<feature type="compositionally biased region" description="Low complexity" evidence="1">
    <location>
        <begin position="126"/>
        <end position="136"/>
    </location>
</feature>